<dbReference type="CDD" id="cd04301">
    <property type="entry name" value="NAT_SF"/>
    <property type="match status" value="1"/>
</dbReference>
<dbReference type="PANTHER" id="PTHR43420:SF44">
    <property type="entry name" value="ACETYLTRANSFERASE YPEA"/>
    <property type="match status" value="1"/>
</dbReference>
<dbReference type="Gene3D" id="3.40.630.30">
    <property type="match status" value="1"/>
</dbReference>
<dbReference type="SUPFAM" id="SSF55729">
    <property type="entry name" value="Acyl-CoA N-acyltransferases (Nat)"/>
    <property type="match status" value="1"/>
</dbReference>
<dbReference type="PANTHER" id="PTHR43420">
    <property type="entry name" value="ACETYLTRANSFERASE"/>
    <property type="match status" value="1"/>
</dbReference>
<dbReference type="EMBL" id="JBHSFP010000004">
    <property type="protein sequence ID" value="MFC4530959.1"/>
    <property type="molecule type" value="Genomic_DNA"/>
</dbReference>
<comment type="caution">
    <text evidence="4">The sequence shown here is derived from an EMBL/GenBank/DDBJ whole genome shotgun (WGS) entry which is preliminary data.</text>
</comment>
<evidence type="ECO:0000313" key="4">
    <source>
        <dbReference type="EMBL" id="MFC4530959.1"/>
    </source>
</evidence>
<dbReference type="InterPro" id="IPR000182">
    <property type="entry name" value="GNAT_dom"/>
</dbReference>
<organism evidence="4 5">
    <name type="scientific">Sphaerisporangium dianthi</name>
    <dbReference type="NCBI Taxonomy" id="1436120"/>
    <lineage>
        <taxon>Bacteria</taxon>
        <taxon>Bacillati</taxon>
        <taxon>Actinomycetota</taxon>
        <taxon>Actinomycetes</taxon>
        <taxon>Streptosporangiales</taxon>
        <taxon>Streptosporangiaceae</taxon>
        <taxon>Sphaerisporangium</taxon>
    </lineage>
</organism>
<evidence type="ECO:0000256" key="1">
    <source>
        <dbReference type="ARBA" id="ARBA00022679"/>
    </source>
</evidence>
<dbReference type="Proteomes" id="UP001596004">
    <property type="component" value="Unassembled WGS sequence"/>
</dbReference>
<keyword evidence="2 4" id="KW-0012">Acyltransferase</keyword>
<name>A0ABV9CEN1_9ACTN</name>
<dbReference type="RefSeq" id="WP_380839146.1">
    <property type="nucleotide sequence ID" value="NZ_JBHSFP010000004.1"/>
</dbReference>
<proteinExistence type="predicted"/>
<dbReference type="Pfam" id="PF00583">
    <property type="entry name" value="Acetyltransf_1"/>
    <property type="match status" value="1"/>
</dbReference>
<accession>A0ABV9CEN1</accession>
<gene>
    <name evidence="4" type="ORF">ACFO60_09305</name>
</gene>
<dbReference type="InterPro" id="IPR050680">
    <property type="entry name" value="YpeA/RimI_acetyltransf"/>
</dbReference>
<keyword evidence="5" id="KW-1185">Reference proteome</keyword>
<feature type="domain" description="N-acetyltransferase" evidence="3">
    <location>
        <begin position="5"/>
        <end position="156"/>
    </location>
</feature>
<reference evidence="5" key="1">
    <citation type="journal article" date="2019" name="Int. J. Syst. Evol. Microbiol.">
        <title>The Global Catalogue of Microorganisms (GCM) 10K type strain sequencing project: providing services to taxonomists for standard genome sequencing and annotation.</title>
        <authorList>
            <consortium name="The Broad Institute Genomics Platform"/>
            <consortium name="The Broad Institute Genome Sequencing Center for Infectious Disease"/>
            <person name="Wu L."/>
            <person name="Ma J."/>
        </authorList>
    </citation>
    <scope>NUCLEOTIDE SEQUENCE [LARGE SCALE GENOMIC DNA]</scope>
    <source>
        <strain evidence="5">CGMCC 4.7132</strain>
    </source>
</reference>
<evidence type="ECO:0000256" key="2">
    <source>
        <dbReference type="ARBA" id="ARBA00023315"/>
    </source>
</evidence>
<dbReference type="GO" id="GO:0016746">
    <property type="term" value="F:acyltransferase activity"/>
    <property type="evidence" value="ECO:0007669"/>
    <property type="project" value="UniProtKB-KW"/>
</dbReference>
<evidence type="ECO:0000313" key="5">
    <source>
        <dbReference type="Proteomes" id="UP001596004"/>
    </source>
</evidence>
<dbReference type="InterPro" id="IPR016181">
    <property type="entry name" value="Acyl_CoA_acyltransferase"/>
</dbReference>
<dbReference type="PROSITE" id="PS51186">
    <property type="entry name" value="GNAT"/>
    <property type="match status" value="2"/>
</dbReference>
<evidence type="ECO:0000259" key="3">
    <source>
        <dbReference type="PROSITE" id="PS51186"/>
    </source>
</evidence>
<feature type="domain" description="N-acetyltransferase" evidence="3">
    <location>
        <begin position="162"/>
        <end position="306"/>
    </location>
</feature>
<protein>
    <submittedName>
        <fullName evidence="4">GNAT family N-acetyltransferase</fullName>
        <ecNumber evidence="4">2.3.1.-</ecNumber>
    </submittedName>
</protein>
<dbReference type="EC" id="2.3.1.-" evidence="4"/>
<keyword evidence="1 4" id="KW-0808">Transferase</keyword>
<sequence length="306" mass="34608">MTQNVISRPYADADLPRLLATFAAWIAEAGRCGYDHVGELPHRIYGDLRGRRPVGELVRVWEEGDRFAGLAINLRFGAAFDVFAAPRLRGTPAESRMLREAYETTARHMEDGAFVLTDVFDCDTRRIDLLARLGFERFRVWDDVNERGLEDRLPEAPAPAGFVVRTARPDDAGGLADARNHAFQQEWTGELYRSAVMEKPGYDPRREIVAEAPDGTIAAFAVYWVDERNKTGHVEPVGTHRDFRRRGLARAVMLLAMRRMEALGMVTVTVNHDAENHAARELYRSLGFAKRYETHGYRRPAPGRRG</sequence>